<sequence length="117" mass="13021">MEEYVDRAIQYVFGGTVAGAVATACIWVLRKLWRGDQIASADATGNITAVDRLLKILDERQEENAALRAALQESNARVDRAYQERNEMLRELGEVKAELAAVRAEIRLMRGTNEQAG</sequence>
<accession>A0A484U331</accession>
<dbReference type="AlphaFoldDB" id="A0A484U331"/>
<keyword evidence="2" id="KW-0472">Membrane</keyword>
<name>A0A484U331_9ZZZZ</name>
<evidence type="ECO:0000256" key="2">
    <source>
        <dbReference type="SAM" id="Phobius"/>
    </source>
</evidence>
<keyword evidence="1" id="KW-0175">Coiled coil</keyword>
<feature type="transmembrane region" description="Helical" evidence="2">
    <location>
        <begin position="12"/>
        <end position="29"/>
    </location>
</feature>
<gene>
    <name evidence="3" type="ORF">RAN3_2559</name>
</gene>
<protein>
    <submittedName>
        <fullName evidence="3">Uncharacterized protein</fullName>
    </submittedName>
</protein>
<dbReference type="PROSITE" id="PS51257">
    <property type="entry name" value="PROKAR_LIPOPROTEIN"/>
    <property type="match status" value="1"/>
</dbReference>
<evidence type="ECO:0000313" key="3">
    <source>
        <dbReference type="EMBL" id="VFR81334.1"/>
    </source>
</evidence>
<keyword evidence="2" id="KW-0812">Transmembrane</keyword>
<feature type="coiled-coil region" evidence="1">
    <location>
        <begin position="50"/>
        <end position="105"/>
    </location>
</feature>
<proteinExistence type="predicted"/>
<dbReference type="EMBL" id="CAADIO010000004">
    <property type="protein sequence ID" value="VFR81334.1"/>
    <property type="molecule type" value="Genomic_DNA"/>
</dbReference>
<keyword evidence="2" id="KW-1133">Transmembrane helix</keyword>
<reference evidence="3" key="1">
    <citation type="submission" date="2019-03" db="EMBL/GenBank/DDBJ databases">
        <authorList>
            <person name="Danneels B."/>
        </authorList>
    </citation>
    <scope>NUCLEOTIDE SEQUENCE</scope>
</reference>
<organism evidence="3">
    <name type="scientific">plant metagenome</name>
    <dbReference type="NCBI Taxonomy" id="1297885"/>
    <lineage>
        <taxon>unclassified sequences</taxon>
        <taxon>metagenomes</taxon>
        <taxon>organismal metagenomes</taxon>
    </lineage>
</organism>
<evidence type="ECO:0000256" key="1">
    <source>
        <dbReference type="SAM" id="Coils"/>
    </source>
</evidence>